<evidence type="ECO:0000313" key="2">
    <source>
        <dbReference type="EMBL" id="CAB1419303.1"/>
    </source>
</evidence>
<dbReference type="AlphaFoldDB" id="A0A9N7TVF9"/>
<reference evidence="2" key="1">
    <citation type="submission" date="2020-03" db="EMBL/GenBank/DDBJ databases">
        <authorList>
            <person name="Weist P."/>
        </authorList>
    </citation>
    <scope>NUCLEOTIDE SEQUENCE</scope>
</reference>
<evidence type="ECO:0000313" key="3">
    <source>
        <dbReference type="Proteomes" id="UP001153269"/>
    </source>
</evidence>
<protein>
    <submittedName>
        <fullName evidence="2">Uncharacterized protein</fullName>
    </submittedName>
</protein>
<comment type="caution">
    <text evidence="2">The sequence shown here is derived from an EMBL/GenBank/DDBJ whole genome shotgun (WGS) entry which is preliminary data.</text>
</comment>
<evidence type="ECO:0000256" key="1">
    <source>
        <dbReference type="SAM" id="MobiDB-lite"/>
    </source>
</evidence>
<dbReference type="Proteomes" id="UP001153269">
    <property type="component" value="Unassembled WGS sequence"/>
</dbReference>
<name>A0A9N7TVF9_PLEPL</name>
<feature type="region of interest" description="Disordered" evidence="1">
    <location>
        <begin position="125"/>
        <end position="152"/>
    </location>
</feature>
<sequence length="232" mass="25036">MAGLVVQGPLVDDAEKFGESNVCCSLLSPGSWPGTPCARCLAPVLAALPGVIHLPRRLEAVTRNWGKSRQHGVKCSTVPGARRAAVTFHPRPLTLSTTTHHAFPTEHIEQIVGVEPRLMKNMSDIPGSRHVPGAPSNRQLVEHEDSPITSSHSAAQNQDFLFDLRWILSIADRLESLDISGSLVPGNFSHLRLGEVSEVKCGVLLWVIVGINQEGGSDGGTTLTFYQRISVD</sequence>
<accession>A0A9N7TVF9</accession>
<organism evidence="2 3">
    <name type="scientific">Pleuronectes platessa</name>
    <name type="common">European plaice</name>
    <dbReference type="NCBI Taxonomy" id="8262"/>
    <lineage>
        <taxon>Eukaryota</taxon>
        <taxon>Metazoa</taxon>
        <taxon>Chordata</taxon>
        <taxon>Craniata</taxon>
        <taxon>Vertebrata</taxon>
        <taxon>Euteleostomi</taxon>
        <taxon>Actinopterygii</taxon>
        <taxon>Neopterygii</taxon>
        <taxon>Teleostei</taxon>
        <taxon>Neoteleostei</taxon>
        <taxon>Acanthomorphata</taxon>
        <taxon>Carangaria</taxon>
        <taxon>Pleuronectiformes</taxon>
        <taxon>Pleuronectoidei</taxon>
        <taxon>Pleuronectidae</taxon>
        <taxon>Pleuronectes</taxon>
    </lineage>
</organism>
<gene>
    <name evidence="2" type="ORF">PLEPLA_LOCUS7131</name>
</gene>
<dbReference type="EMBL" id="CADEAL010000379">
    <property type="protein sequence ID" value="CAB1419303.1"/>
    <property type="molecule type" value="Genomic_DNA"/>
</dbReference>
<proteinExistence type="predicted"/>
<keyword evidence="3" id="KW-1185">Reference proteome</keyword>